<dbReference type="AlphaFoldDB" id="A0A930VHB6"/>
<evidence type="ECO:0000313" key="4">
    <source>
        <dbReference type="Proteomes" id="UP000640489"/>
    </source>
</evidence>
<dbReference type="EMBL" id="JADKPN010000006">
    <property type="protein sequence ID" value="MBF4763930.1"/>
    <property type="molecule type" value="Genomic_DNA"/>
</dbReference>
<name>A0A930VHB6_9ACTN</name>
<protein>
    <submittedName>
        <fullName evidence="3">Uncharacterized protein</fullName>
    </submittedName>
</protein>
<keyword evidence="2" id="KW-0472">Membrane</keyword>
<evidence type="ECO:0000256" key="1">
    <source>
        <dbReference type="SAM" id="MobiDB-lite"/>
    </source>
</evidence>
<dbReference type="RefSeq" id="WP_194707102.1">
    <property type="nucleotide sequence ID" value="NZ_JADKPN010000006.1"/>
</dbReference>
<feature type="compositionally biased region" description="Polar residues" evidence="1">
    <location>
        <begin position="292"/>
        <end position="301"/>
    </location>
</feature>
<evidence type="ECO:0000313" key="3">
    <source>
        <dbReference type="EMBL" id="MBF4763930.1"/>
    </source>
</evidence>
<reference evidence="3" key="1">
    <citation type="submission" date="2020-11" db="EMBL/GenBank/DDBJ databases">
        <title>Nocardioides sp. nov., isolated from Soil of Cynanchum wilfordii Hemsley rhizosphere.</title>
        <authorList>
            <person name="Lee J.-S."/>
            <person name="Suh M.K."/>
            <person name="Kim J.-S."/>
        </authorList>
    </citation>
    <scope>NUCLEOTIDE SEQUENCE</scope>
    <source>
        <strain evidence="3">KCTC 19275</strain>
    </source>
</reference>
<organism evidence="3 4">
    <name type="scientific">Nocardioides islandensis</name>
    <dbReference type="NCBI Taxonomy" id="433663"/>
    <lineage>
        <taxon>Bacteria</taxon>
        <taxon>Bacillati</taxon>
        <taxon>Actinomycetota</taxon>
        <taxon>Actinomycetes</taxon>
        <taxon>Propionibacteriales</taxon>
        <taxon>Nocardioidaceae</taxon>
        <taxon>Nocardioides</taxon>
    </lineage>
</organism>
<sequence>MDRGGTWMRRHRRQLGLAGVCALVAAVVVYAVLSSPAGEKGAVLVAILAVAVPAATWAADRRSKHAAAAQVAPVPATVATVSSLVPPASDQPRLVVDEDGRIGGGDRAAALAYVQQLKLRPAADRHVRTAMTSASAQVVEHPDLQRARDEFERTATEYARGRVVYPWGPPSSEDWVMALETLWAMATRRTGSGCVHWYAWPPGGAAEPVVFPVPRDDDLVRRVSDRFRDRPLHVQSVDPRIVWRWLAPAAVRSADGKAPGSPPVVLDEWRLSPSDPRGLVSVEPEDARRRLGSSTDRVWGW</sequence>
<keyword evidence="4" id="KW-1185">Reference proteome</keyword>
<evidence type="ECO:0000256" key="2">
    <source>
        <dbReference type="SAM" id="Phobius"/>
    </source>
</evidence>
<feature type="region of interest" description="Disordered" evidence="1">
    <location>
        <begin position="274"/>
        <end position="301"/>
    </location>
</feature>
<accession>A0A930VHB6</accession>
<dbReference type="Proteomes" id="UP000640489">
    <property type="component" value="Unassembled WGS sequence"/>
</dbReference>
<keyword evidence="2" id="KW-0812">Transmembrane</keyword>
<keyword evidence="2" id="KW-1133">Transmembrane helix</keyword>
<feature type="transmembrane region" description="Helical" evidence="2">
    <location>
        <begin position="41"/>
        <end position="59"/>
    </location>
</feature>
<proteinExistence type="predicted"/>
<gene>
    <name evidence="3" type="ORF">ISU07_12405</name>
</gene>
<comment type="caution">
    <text evidence="3">The sequence shown here is derived from an EMBL/GenBank/DDBJ whole genome shotgun (WGS) entry which is preliminary data.</text>
</comment>